<accession>A0A8J7L1V8</accession>
<evidence type="ECO:0000259" key="12">
    <source>
        <dbReference type="PROSITE" id="PS50109"/>
    </source>
</evidence>
<dbReference type="GO" id="GO:0005886">
    <property type="term" value="C:plasma membrane"/>
    <property type="evidence" value="ECO:0007669"/>
    <property type="project" value="UniProtKB-SubCell"/>
</dbReference>
<comment type="caution">
    <text evidence="13">The sequence shown here is derived from an EMBL/GenBank/DDBJ whole genome shotgun (WGS) entry which is preliminary data.</text>
</comment>
<evidence type="ECO:0000256" key="6">
    <source>
        <dbReference type="ARBA" id="ARBA00022692"/>
    </source>
</evidence>
<keyword evidence="6 11" id="KW-0812">Transmembrane</keyword>
<dbReference type="RefSeq" id="WP_197659543.1">
    <property type="nucleotide sequence ID" value="NZ_JAEAGR010000001.1"/>
</dbReference>
<dbReference type="Pfam" id="PF02518">
    <property type="entry name" value="HATPase_c"/>
    <property type="match status" value="1"/>
</dbReference>
<proteinExistence type="predicted"/>
<keyword evidence="14" id="KW-1185">Reference proteome</keyword>
<dbReference type="InterPro" id="IPR003661">
    <property type="entry name" value="HisK_dim/P_dom"/>
</dbReference>
<feature type="domain" description="Histidine kinase" evidence="12">
    <location>
        <begin position="126"/>
        <end position="328"/>
    </location>
</feature>
<keyword evidence="8 11" id="KW-1133">Transmembrane helix</keyword>
<evidence type="ECO:0000256" key="7">
    <source>
        <dbReference type="ARBA" id="ARBA00022777"/>
    </source>
</evidence>
<dbReference type="InterPro" id="IPR003594">
    <property type="entry name" value="HATPase_dom"/>
</dbReference>
<keyword evidence="5" id="KW-0808">Transferase</keyword>
<evidence type="ECO:0000313" key="14">
    <source>
        <dbReference type="Proteomes" id="UP000623269"/>
    </source>
</evidence>
<evidence type="ECO:0000256" key="2">
    <source>
        <dbReference type="ARBA" id="ARBA00004651"/>
    </source>
</evidence>
<dbReference type="EMBL" id="JAEAGR010000001">
    <property type="protein sequence ID" value="MBH1939308.1"/>
    <property type="molecule type" value="Genomic_DNA"/>
</dbReference>
<reference evidence="13" key="1">
    <citation type="submission" date="2020-12" db="EMBL/GenBank/DDBJ databases">
        <title>M. sibirica DSM 26468T genome.</title>
        <authorList>
            <person name="Thieme N."/>
            <person name="Rettenmaier R."/>
            <person name="Zverlov V."/>
            <person name="Liebl W."/>
        </authorList>
    </citation>
    <scope>NUCLEOTIDE SEQUENCE</scope>
    <source>
        <strain evidence="13">DSM 26468</strain>
    </source>
</reference>
<dbReference type="InterPro" id="IPR005467">
    <property type="entry name" value="His_kinase_dom"/>
</dbReference>
<dbReference type="Proteomes" id="UP000623269">
    <property type="component" value="Unassembled WGS sequence"/>
</dbReference>
<evidence type="ECO:0000256" key="4">
    <source>
        <dbReference type="ARBA" id="ARBA00022475"/>
    </source>
</evidence>
<dbReference type="InterPro" id="IPR050351">
    <property type="entry name" value="BphY/WalK/GraS-like"/>
</dbReference>
<dbReference type="PROSITE" id="PS50109">
    <property type="entry name" value="HIS_KIN"/>
    <property type="match status" value="1"/>
</dbReference>
<evidence type="ECO:0000256" key="10">
    <source>
        <dbReference type="ARBA" id="ARBA00023136"/>
    </source>
</evidence>
<evidence type="ECO:0000256" key="11">
    <source>
        <dbReference type="SAM" id="Phobius"/>
    </source>
</evidence>
<keyword evidence="7 13" id="KW-0418">Kinase</keyword>
<evidence type="ECO:0000256" key="1">
    <source>
        <dbReference type="ARBA" id="ARBA00000085"/>
    </source>
</evidence>
<feature type="transmembrane region" description="Helical" evidence="11">
    <location>
        <begin position="37"/>
        <end position="55"/>
    </location>
</feature>
<dbReference type="SMART" id="SM00387">
    <property type="entry name" value="HATPase_c"/>
    <property type="match status" value="1"/>
</dbReference>
<dbReference type="InterPro" id="IPR036890">
    <property type="entry name" value="HATPase_C_sf"/>
</dbReference>
<keyword evidence="10 11" id="KW-0472">Membrane</keyword>
<dbReference type="Gene3D" id="3.30.565.10">
    <property type="entry name" value="Histidine kinase-like ATPase, C-terminal domain"/>
    <property type="match status" value="1"/>
</dbReference>
<comment type="catalytic activity">
    <reaction evidence="1">
        <text>ATP + protein L-histidine = ADP + protein N-phospho-L-histidine.</text>
        <dbReference type="EC" id="2.7.13.3"/>
    </reaction>
</comment>
<evidence type="ECO:0000256" key="3">
    <source>
        <dbReference type="ARBA" id="ARBA00012438"/>
    </source>
</evidence>
<dbReference type="PANTHER" id="PTHR45453">
    <property type="entry name" value="PHOSPHATE REGULON SENSOR PROTEIN PHOR"/>
    <property type="match status" value="1"/>
</dbReference>
<dbReference type="GO" id="GO:0016036">
    <property type="term" value="P:cellular response to phosphate starvation"/>
    <property type="evidence" value="ECO:0007669"/>
    <property type="project" value="TreeGrafter"/>
</dbReference>
<dbReference type="PANTHER" id="PTHR45453:SF2">
    <property type="entry name" value="HISTIDINE KINASE"/>
    <property type="match status" value="1"/>
</dbReference>
<evidence type="ECO:0000313" key="13">
    <source>
        <dbReference type="EMBL" id="MBH1939308.1"/>
    </source>
</evidence>
<dbReference type="CDD" id="cd00082">
    <property type="entry name" value="HisKA"/>
    <property type="match status" value="1"/>
</dbReference>
<gene>
    <name evidence="13" type="ORF">I5677_00210</name>
</gene>
<keyword evidence="4" id="KW-1003">Cell membrane</keyword>
<organism evidence="13 14">
    <name type="scientific">Mobilitalea sibirica</name>
    <dbReference type="NCBI Taxonomy" id="1462919"/>
    <lineage>
        <taxon>Bacteria</taxon>
        <taxon>Bacillati</taxon>
        <taxon>Bacillota</taxon>
        <taxon>Clostridia</taxon>
        <taxon>Lachnospirales</taxon>
        <taxon>Lachnospiraceae</taxon>
        <taxon>Mobilitalea</taxon>
    </lineage>
</organism>
<evidence type="ECO:0000256" key="8">
    <source>
        <dbReference type="ARBA" id="ARBA00022989"/>
    </source>
</evidence>
<dbReference type="GO" id="GO:0000155">
    <property type="term" value="F:phosphorelay sensor kinase activity"/>
    <property type="evidence" value="ECO:0007669"/>
    <property type="project" value="InterPro"/>
</dbReference>
<evidence type="ECO:0000256" key="5">
    <source>
        <dbReference type="ARBA" id="ARBA00022679"/>
    </source>
</evidence>
<dbReference type="SUPFAM" id="SSF55874">
    <property type="entry name" value="ATPase domain of HSP90 chaperone/DNA topoisomerase II/histidine kinase"/>
    <property type="match status" value="1"/>
</dbReference>
<dbReference type="AlphaFoldDB" id="A0A8J7L1V8"/>
<dbReference type="GO" id="GO:0004721">
    <property type="term" value="F:phosphoprotein phosphatase activity"/>
    <property type="evidence" value="ECO:0007669"/>
    <property type="project" value="TreeGrafter"/>
</dbReference>
<protein>
    <recommendedName>
        <fullName evidence="3">histidine kinase</fullName>
        <ecNumber evidence="3">2.7.13.3</ecNumber>
    </recommendedName>
</protein>
<sequence length="330" mass="37822">MSGYSYLKDKCIPNILQILGAVAVSSFMSMLGNSNDAITLLLVGWGFVLVLYYSFDYSCRKRYYNSLLESLKHLKQKYLIADVMEKSHRLEDVIYHRILHMGNKAMLEEISETIHECNDYIEYIEQWVHEVKTPLAAMKLICDNNRTPEAIKVLQELERANRCVEQVLFYARSKNVEKDYLIKEVNLDEVVKKSIQNNKQLLLEKKIQVKLECDQSVFTDGKWIVFILDQCIVNSAKYGATNIVFYSEVIGSKTNLIIEDDGIGILSEDLPRIFDKGFTGKNGHELQKSTGIGLYLCKKLCEKLDVLIDVKSQIGSYTKIILTFATGRLK</sequence>
<evidence type="ECO:0000256" key="9">
    <source>
        <dbReference type="ARBA" id="ARBA00023012"/>
    </source>
</evidence>
<keyword evidence="9" id="KW-0902">Two-component regulatory system</keyword>
<comment type="subcellular location">
    <subcellularLocation>
        <location evidence="2">Cell membrane</location>
        <topology evidence="2">Multi-pass membrane protein</topology>
    </subcellularLocation>
</comment>
<dbReference type="EC" id="2.7.13.3" evidence="3"/>
<name>A0A8J7L1V8_9FIRM</name>